<evidence type="ECO:0000256" key="1">
    <source>
        <dbReference type="SAM" id="MobiDB-lite"/>
    </source>
</evidence>
<keyword evidence="4" id="KW-1185">Reference proteome</keyword>
<evidence type="ECO:0000313" key="2">
    <source>
        <dbReference type="EMBL" id="MDD9328518.1"/>
    </source>
</evidence>
<reference evidence="3" key="2">
    <citation type="submission" date="2024-02" db="EMBL/GenBank/DDBJ databases">
        <title>Neisseria leonii sp. nov.</title>
        <authorList>
            <person name="Boutroux M."/>
            <person name="Favre-Rochex S."/>
            <person name="Gorgette O."/>
            <person name="Touak G."/>
            <person name="Muhle E."/>
            <person name="Chesneau O."/>
            <person name="Clermont D."/>
            <person name="Rahi P."/>
        </authorList>
    </citation>
    <scope>NUCLEOTIDE SEQUENCE</scope>
    <source>
        <strain evidence="3">51.81</strain>
    </source>
</reference>
<proteinExistence type="predicted"/>
<evidence type="ECO:0000313" key="4">
    <source>
        <dbReference type="Proteomes" id="UP001149607"/>
    </source>
</evidence>
<dbReference type="Proteomes" id="UP001149607">
    <property type="component" value="Chromosome"/>
</dbReference>
<feature type="region of interest" description="Disordered" evidence="1">
    <location>
        <begin position="70"/>
        <end position="187"/>
    </location>
</feature>
<sequence length="187" mass="18866">MNTSRPKPAFRLTPKKLLLAVFLLAVSAVAALVVGVFRTLNQTSAAAAAPADNNTAVEIWSPGRSSAVGTLPAGQAVPPLPANDEVQTADNTAGNTESAESAAAPNPAATVKAARSEPAAPAVKTETVKEAAVKAETPQETVPGPVAAKPDAPKETPAKPVAAKTEAPKEAAPKPAAKPKDLTDNLF</sequence>
<dbReference type="EMBL" id="JAPQFL010000007">
    <property type="protein sequence ID" value="MDD9328518.1"/>
    <property type="molecule type" value="Genomic_DNA"/>
</dbReference>
<feature type="compositionally biased region" description="Low complexity" evidence="1">
    <location>
        <begin position="95"/>
        <end position="110"/>
    </location>
</feature>
<feature type="compositionally biased region" description="Basic and acidic residues" evidence="1">
    <location>
        <begin position="166"/>
        <end position="187"/>
    </location>
</feature>
<organism evidence="2">
    <name type="scientific">Neisseria leonii</name>
    <dbReference type="NCBI Taxonomy" id="2995413"/>
    <lineage>
        <taxon>Bacteria</taxon>
        <taxon>Pseudomonadati</taxon>
        <taxon>Pseudomonadota</taxon>
        <taxon>Betaproteobacteria</taxon>
        <taxon>Neisseriales</taxon>
        <taxon>Neisseriaceae</taxon>
        <taxon>Neisseria</taxon>
    </lineage>
</organism>
<name>A0A9X4E307_9NEIS</name>
<dbReference type="AlphaFoldDB" id="A0A9X4E307"/>
<gene>
    <name evidence="2" type="ORF">ORY91_001946</name>
    <name evidence="3" type="ORF">V9W64_04715</name>
</gene>
<reference evidence="2" key="1">
    <citation type="submission" date="2022-10" db="EMBL/GenBank/DDBJ databases">
        <authorList>
            <person name="Boutroux M."/>
        </authorList>
    </citation>
    <scope>NUCLEOTIDE SEQUENCE</scope>
    <source>
        <strain evidence="2">51.81</strain>
    </source>
</reference>
<dbReference type="EMBL" id="CP146598">
    <property type="protein sequence ID" value="WWY04024.1"/>
    <property type="molecule type" value="Genomic_DNA"/>
</dbReference>
<accession>A0A9X4E307</accession>
<protein>
    <submittedName>
        <fullName evidence="2">Uncharacterized protein</fullName>
    </submittedName>
</protein>
<feature type="compositionally biased region" description="Polar residues" evidence="1">
    <location>
        <begin position="85"/>
        <end position="94"/>
    </location>
</feature>
<evidence type="ECO:0000313" key="3">
    <source>
        <dbReference type="EMBL" id="WWY04024.1"/>
    </source>
</evidence>
<dbReference type="RefSeq" id="WP_274585591.1">
    <property type="nucleotide sequence ID" value="NZ_CP146598.1"/>
</dbReference>